<organism evidence="2 3">
    <name type="scientific">Pisum sativum</name>
    <name type="common">Garden pea</name>
    <name type="synonym">Lathyrus oleraceus</name>
    <dbReference type="NCBI Taxonomy" id="3888"/>
    <lineage>
        <taxon>Eukaryota</taxon>
        <taxon>Viridiplantae</taxon>
        <taxon>Streptophyta</taxon>
        <taxon>Embryophyta</taxon>
        <taxon>Tracheophyta</taxon>
        <taxon>Spermatophyta</taxon>
        <taxon>Magnoliopsida</taxon>
        <taxon>eudicotyledons</taxon>
        <taxon>Gunneridae</taxon>
        <taxon>Pentapetalae</taxon>
        <taxon>rosids</taxon>
        <taxon>fabids</taxon>
        <taxon>Fabales</taxon>
        <taxon>Fabaceae</taxon>
        <taxon>Papilionoideae</taxon>
        <taxon>50 kb inversion clade</taxon>
        <taxon>NPAAA clade</taxon>
        <taxon>Hologalegina</taxon>
        <taxon>IRL clade</taxon>
        <taxon>Fabeae</taxon>
        <taxon>Lathyrus</taxon>
    </lineage>
</organism>
<dbReference type="PANTHER" id="PTHR11439:SF455">
    <property type="entry name" value="RLK (RECEPTOR-LIKE PROTEIN KINASE) 8, PUTATIVE-RELATED"/>
    <property type="match status" value="1"/>
</dbReference>
<evidence type="ECO:0000256" key="1">
    <source>
        <dbReference type="SAM" id="MobiDB-lite"/>
    </source>
</evidence>
<protein>
    <submittedName>
        <fullName evidence="2">Uncharacterized protein</fullName>
    </submittedName>
</protein>
<sequence length="146" mass="16110">MSESTSSQDTNTSPEPTTIPPRAVPVSQVPVNAHTMQTRVKSGFSQPRLGPRRIEVKHTSSNSLLLTQSKYIRDLLQRTNMLEASSVTTPMATSYKLTKTGSGAVADPFLYRSVVGALQYPTLTRPDITYYVNKVCQFMAHPLEAH</sequence>
<proteinExistence type="predicted"/>
<dbReference type="PANTHER" id="PTHR11439">
    <property type="entry name" value="GAG-POL-RELATED RETROTRANSPOSON"/>
    <property type="match status" value="1"/>
</dbReference>
<evidence type="ECO:0000313" key="3">
    <source>
        <dbReference type="Proteomes" id="UP001058974"/>
    </source>
</evidence>
<dbReference type="Gramene" id="Psat05G0271300-T1">
    <property type="protein sequence ID" value="KAI5406066.1"/>
    <property type="gene ID" value="KIW84_052713"/>
</dbReference>
<gene>
    <name evidence="2" type="ORF">KIW84_052713</name>
</gene>
<feature type="region of interest" description="Disordered" evidence="1">
    <location>
        <begin position="1"/>
        <end position="25"/>
    </location>
</feature>
<dbReference type="Proteomes" id="UP001058974">
    <property type="component" value="Chromosome 5"/>
</dbReference>
<reference evidence="2 3" key="1">
    <citation type="journal article" date="2022" name="Nat. Genet.">
        <title>Improved pea reference genome and pan-genome highlight genomic features and evolutionary characteristics.</title>
        <authorList>
            <person name="Yang T."/>
            <person name="Liu R."/>
            <person name="Luo Y."/>
            <person name="Hu S."/>
            <person name="Wang D."/>
            <person name="Wang C."/>
            <person name="Pandey M.K."/>
            <person name="Ge S."/>
            <person name="Xu Q."/>
            <person name="Li N."/>
            <person name="Li G."/>
            <person name="Huang Y."/>
            <person name="Saxena R.K."/>
            <person name="Ji Y."/>
            <person name="Li M."/>
            <person name="Yan X."/>
            <person name="He Y."/>
            <person name="Liu Y."/>
            <person name="Wang X."/>
            <person name="Xiang C."/>
            <person name="Varshney R.K."/>
            <person name="Ding H."/>
            <person name="Gao S."/>
            <person name="Zong X."/>
        </authorList>
    </citation>
    <scope>NUCLEOTIDE SEQUENCE [LARGE SCALE GENOMIC DNA]</scope>
    <source>
        <strain evidence="2 3">cv. Zhongwan 6</strain>
    </source>
</reference>
<dbReference type="AlphaFoldDB" id="A0A9D4WSV2"/>
<keyword evidence="3" id="KW-1185">Reference proteome</keyword>
<name>A0A9D4WSV2_PEA</name>
<feature type="compositionally biased region" description="Polar residues" evidence="1">
    <location>
        <begin position="1"/>
        <end position="16"/>
    </location>
</feature>
<comment type="caution">
    <text evidence="2">The sequence shown here is derived from an EMBL/GenBank/DDBJ whole genome shotgun (WGS) entry which is preliminary data.</text>
</comment>
<evidence type="ECO:0000313" key="2">
    <source>
        <dbReference type="EMBL" id="KAI5406066.1"/>
    </source>
</evidence>
<accession>A0A9D4WSV2</accession>
<dbReference type="EMBL" id="JAMSHJ010000005">
    <property type="protein sequence ID" value="KAI5406066.1"/>
    <property type="molecule type" value="Genomic_DNA"/>
</dbReference>